<dbReference type="Gene3D" id="1.10.1020.10">
    <property type="entry name" value="Adenine-specific Methyltransferase, Domain 2"/>
    <property type="match status" value="1"/>
</dbReference>
<gene>
    <name evidence="7" type="ORF">ACE41H_24995</name>
</gene>
<dbReference type="InterPro" id="IPR029063">
    <property type="entry name" value="SAM-dependent_MTases_sf"/>
</dbReference>
<evidence type="ECO:0000256" key="2">
    <source>
        <dbReference type="ARBA" id="ARBA00011900"/>
    </source>
</evidence>
<accession>A0ABV5B0L5</accession>
<dbReference type="SUPFAM" id="SSF53335">
    <property type="entry name" value="S-adenosyl-L-methionine-dependent methyltransferases"/>
    <property type="match status" value="1"/>
</dbReference>
<keyword evidence="4" id="KW-0808">Transferase</keyword>
<evidence type="ECO:0000256" key="1">
    <source>
        <dbReference type="ARBA" id="ARBA00006594"/>
    </source>
</evidence>
<keyword evidence="3 7" id="KW-0489">Methyltransferase</keyword>
<dbReference type="PANTHER" id="PTHR30481">
    <property type="entry name" value="DNA ADENINE METHYLASE"/>
    <property type="match status" value="1"/>
</dbReference>
<dbReference type="InterPro" id="IPR012263">
    <property type="entry name" value="M_m6A_EcoRV"/>
</dbReference>
<dbReference type="PRINTS" id="PR00505">
    <property type="entry name" value="D12N6MTFRASE"/>
</dbReference>
<dbReference type="EC" id="2.1.1.72" evidence="2"/>
<evidence type="ECO:0000313" key="8">
    <source>
        <dbReference type="Proteomes" id="UP001580346"/>
    </source>
</evidence>
<evidence type="ECO:0000256" key="4">
    <source>
        <dbReference type="ARBA" id="ARBA00022679"/>
    </source>
</evidence>
<dbReference type="InterPro" id="IPR023095">
    <property type="entry name" value="Ade_MeTrfase_dom_2"/>
</dbReference>
<dbReference type="Gene3D" id="3.40.50.150">
    <property type="entry name" value="Vaccinia Virus protein VP39"/>
    <property type="match status" value="1"/>
</dbReference>
<evidence type="ECO:0000256" key="3">
    <source>
        <dbReference type="ARBA" id="ARBA00022603"/>
    </source>
</evidence>
<dbReference type="GO" id="GO:0032259">
    <property type="term" value="P:methylation"/>
    <property type="evidence" value="ECO:0007669"/>
    <property type="project" value="UniProtKB-KW"/>
</dbReference>
<evidence type="ECO:0000256" key="5">
    <source>
        <dbReference type="ARBA" id="ARBA00022691"/>
    </source>
</evidence>
<comment type="similarity">
    <text evidence="1">Belongs to the N(4)/N(6)-methyltransferase family.</text>
</comment>
<comment type="catalytic activity">
    <reaction evidence="6">
        <text>a 2'-deoxyadenosine in DNA + S-adenosyl-L-methionine = an N(6)-methyl-2'-deoxyadenosine in DNA + S-adenosyl-L-homocysteine + H(+)</text>
        <dbReference type="Rhea" id="RHEA:15197"/>
        <dbReference type="Rhea" id="RHEA-COMP:12418"/>
        <dbReference type="Rhea" id="RHEA-COMP:12419"/>
        <dbReference type="ChEBI" id="CHEBI:15378"/>
        <dbReference type="ChEBI" id="CHEBI:57856"/>
        <dbReference type="ChEBI" id="CHEBI:59789"/>
        <dbReference type="ChEBI" id="CHEBI:90615"/>
        <dbReference type="ChEBI" id="CHEBI:90616"/>
        <dbReference type="EC" id="2.1.1.72"/>
    </reaction>
</comment>
<dbReference type="GO" id="GO:0008168">
    <property type="term" value="F:methyltransferase activity"/>
    <property type="evidence" value="ECO:0007669"/>
    <property type="project" value="UniProtKB-KW"/>
</dbReference>
<organism evidence="7 8">
    <name type="scientific">Paenibacillus enshidis</name>
    <dbReference type="NCBI Taxonomy" id="1458439"/>
    <lineage>
        <taxon>Bacteria</taxon>
        <taxon>Bacillati</taxon>
        <taxon>Bacillota</taxon>
        <taxon>Bacilli</taxon>
        <taxon>Bacillales</taxon>
        <taxon>Paenibacillaceae</taxon>
        <taxon>Paenibacillus</taxon>
    </lineage>
</organism>
<sequence length="279" mass="32883">MIGLMDMGRALSPLRYPGGKGQMYDYVVELMYRNDLIGSNYIEPFAGGAGVALKLLEDGYVANVSINDFDRSIYAFWYSILNWTEEFIRRIEETEVSINEWHTQKNIQINKKDANLFDLGFSTFFLNRTNRSGILKAGPIGGLNQQGKYKIDCRFNKERLIQFILQINQHRNNIELSNVDANEFIRNTNKEESFWFIDPPYYHKGKDLYINFFTHEDHQMLSETIDIYLERIPFIITYDICNSIFEFYKHMNCEVLSLNYSVQTKKRSGEYMFYKNVIV</sequence>
<comment type="caution">
    <text evidence="7">The sequence shown here is derived from an EMBL/GenBank/DDBJ whole genome shotgun (WGS) entry which is preliminary data.</text>
</comment>
<name>A0ABV5B0L5_9BACL</name>
<proteinExistence type="inferred from homology"/>
<evidence type="ECO:0000313" key="7">
    <source>
        <dbReference type="EMBL" id="MFB5270018.1"/>
    </source>
</evidence>
<dbReference type="RefSeq" id="WP_375358285.1">
    <property type="nucleotide sequence ID" value="NZ_JBHHMI010000058.1"/>
</dbReference>
<keyword evidence="5" id="KW-0949">S-adenosyl-L-methionine</keyword>
<dbReference type="InterPro" id="IPR012327">
    <property type="entry name" value="MeTrfase_D12"/>
</dbReference>
<evidence type="ECO:0000256" key="6">
    <source>
        <dbReference type="ARBA" id="ARBA00047942"/>
    </source>
</evidence>
<dbReference type="Proteomes" id="UP001580346">
    <property type="component" value="Unassembled WGS sequence"/>
</dbReference>
<protein>
    <recommendedName>
        <fullName evidence="2">site-specific DNA-methyltransferase (adenine-specific)</fullName>
        <ecNumber evidence="2">2.1.1.72</ecNumber>
    </recommendedName>
</protein>
<keyword evidence="8" id="KW-1185">Reference proteome</keyword>
<dbReference type="PIRSF" id="PIRSF000398">
    <property type="entry name" value="M_m6A_EcoRV"/>
    <property type="match status" value="1"/>
</dbReference>
<dbReference type="Pfam" id="PF02086">
    <property type="entry name" value="MethyltransfD12"/>
    <property type="match status" value="1"/>
</dbReference>
<reference evidence="7 8" key="1">
    <citation type="submission" date="2024-09" db="EMBL/GenBank/DDBJ databases">
        <title>Paenibacillus zeirhizospherea sp. nov., isolated from surface of the maize (Zea mays) roots in a horticulture field, Hungary.</title>
        <authorList>
            <person name="Marton D."/>
            <person name="Farkas M."/>
            <person name="Bedics A."/>
            <person name="Toth E."/>
            <person name="Tancsics A."/>
            <person name="Boka K."/>
            <person name="Maroti G."/>
            <person name="Kriszt B."/>
            <person name="Cserhati M."/>
        </authorList>
    </citation>
    <scope>NUCLEOTIDE SEQUENCE [LARGE SCALE GENOMIC DNA]</scope>
    <source>
        <strain evidence="7 8">KCTC 33519</strain>
    </source>
</reference>
<dbReference type="PANTHER" id="PTHR30481:SF2">
    <property type="entry name" value="SITE-SPECIFIC DNA-METHYLTRANSFERASE (ADENINE-SPECIFIC)"/>
    <property type="match status" value="1"/>
</dbReference>
<dbReference type="EMBL" id="JBHHMI010000058">
    <property type="protein sequence ID" value="MFB5270018.1"/>
    <property type="molecule type" value="Genomic_DNA"/>
</dbReference>